<evidence type="ECO:0008006" key="3">
    <source>
        <dbReference type="Google" id="ProtNLM"/>
    </source>
</evidence>
<evidence type="ECO:0000313" key="1">
    <source>
        <dbReference type="EMBL" id="GLQ67140.1"/>
    </source>
</evidence>
<dbReference type="EMBL" id="BSNV01000049">
    <property type="protein sequence ID" value="GLQ67140.1"/>
    <property type="molecule type" value="Genomic_DNA"/>
</dbReference>
<gene>
    <name evidence="1" type="ORF">GCM10007870_27250</name>
</gene>
<keyword evidence="2" id="KW-1185">Reference proteome</keyword>
<accession>A0ABQ5WUA5</accession>
<comment type="caution">
    <text evidence="1">The sequence shown here is derived from an EMBL/GenBank/DDBJ whole genome shotgun (WGS) entry which is preliminary data.</text>
</comment>
<evidence type="ECO:0000313" key="2">
    <source>
        <dbReference type="Proteomes" id="UP001156629"/>
    </source>
</evidence>
<name>A0ABQ5WUA5_9PROT</name>
<sequence length="93" mass="10722">MPRFTVRVELHNAQPQDYELLHEEMLKFHFKRTIEGTDGTIYKLPTAEYNIISADTGEEVRSNAFQATKNIGKYASVLVTKSDGIFWINLDEE</sequence>
<dbReference type="RefSeq" id="WP_099286609.1">
    <property type="nucleotide sequence ID" value="NZ_BEWP01000006.1"/>
</dbReference>
<proteinExistence type="predicted"/>
<dbReference type="Proteomes" id="UP001156629">
    <property type="component" value="Unassembled WGS sequence"/>
</dbReference>
<reference evidence="2" key="1">
    <citation type="journal article" date="2019" name="Int. J. Syst. Evol. Microbiol.">
        <title>The Global Catalogue of Microorganisms (GCM) 10K type strain sequencing project: providing services to taxonomists for standard genome sequencing and annotation.</title>
        <authorList>
            <consortium name="The Broad Institute Genomics Platform"/>
            <consortium name="The Broad Institute Genome Sequencing Center for Infectious Disease"/>
            <person name="Wu L."/>
            <person name="Ma J."/>
        </authorList>
    </citation>
    <scope>NUCLEOTIDE SEQUENCE [LARGE SCALE GENOMIC DNA]</scope>
    <source>
        <strain evidence="2">NBRC 3266</strain>
    </source>
</reference>
<protein>
    <recommendedName>
        <fullName evidence="3">DUF2622 domain-containing protein</fullName>
    </recommendedName>
</protein>
<organism evidence="1 2">
    <name type="scientific">Gluconobacter kondonii</name>
    <dbReference type="NCBI Taxonomy" id="941463"/>
    <lineage>
        <taxon>Bacteria</taxon>
        <taxon>Pseudomonadati</taxon>
        <taxon>Pseudomonadota</taxon>
        <taxon>Alphaproteobacteria</taxon>
        <taxon>Acetobacterales</taxon>
        <taxon>Acetobacteraceae</taxon>
        <taxon>Gluconobacter</taxon>
    </lineage>
</organism>
<dbReference type="GeneID" id="76194735"/>